<keyword evidence="3 4" id="KW-0539">Nucleus</keyword>
<evidence type="ECO:0000313" key="5">
    <source>
        <dbReference type="EMBL" id="EOA22001.1"/>
    </source>
</evidence>
<dbReference type="SUPFAM" id="SSF47762">
    <property type="entry name" value="PAH2 domain"/>
    <property type="match status" value="1"/>
</dbReference>
<accession>R0FIZ3</accession>
<dbReference type="Gene3D" id="1.20.1160.11">
    <property type="entry name" value="Paired amphipathic helix"/>
    <property type="match status" value="1"/>
</dbReference>
<protein>
    <recommendedName>
        <fullName evidence="7">Histone deacetylase interacting domain-containing protein</fullName>
    </recommendedName>
</protein>
<feature type="non-terminal residue" evidence="5">
    <location>
        <position position="84"/>
    </location>
</feature>
<evidence type="ECO:0000256" key="2">
    <source>
        <dbReference type="ARBA" id="ARBA00022491"/>
    </source>
</evidence>
<evidence type="ECO:0000256" key="1">
    <source>
        <dbReference type="ARBA" id="ARBA00004123"/>
    </source>
</evidence>
<dbReference type="GO" id="GO:0000118">
    <property type="term" value="C:histone deacetylase complex"/>
    <property type="evidence" value="ECO:0007669"/>
    <property type="project" value="TreeGrafter"/>
</dbReference>
<reference evidence="6" key="1">
    <citation type="journal article" date="2013" name="Nat. Genet.">
        <title>The Capsella rubella genome and the genomic consequences of rapid mating system evolution.</title>
        <authorList>
            <person name="Slotte T."/>
            <person name="Hazzouri K.M."/>
            <person name="Agren J.A."/>
            <person name="Koenig D."/>
            <person name="Maumus F."/>
            <person name="Guo Y.L."/>
            <person name="Steige K."/>
            <person name="Platts A.E."/>
            <person name="Escobar J.S."/>
            <person name="Newman L.K."/>
            <person name="Wang W."/>
            <person name="Mandakova T."/>
            <person name="Vello E."/>
            <person name="Smith L.M."/>
            <person name="Henz S.R."/>
            <person name="Steffen J."/>
            <person name="Takuno S."/>
            <person name="Brandvain Y."/>
            <person name="Coop G."/>
            <person name="Andolfatto P."/>
            <person name="Hu T.T."/>
            <person name="Blanchette M."/>
            <person name="Clark R.M."/>
            <person name="Quesneville H."/>
            <person name="Nordborg M."/>
            <person name="Gaut B.S."/>
            <person name="Lysak M.A."/>
            <person name="Jenkins J."/>
            <person name="Grimwood J."/>
            <person name="Chapman J."/>
            <person name="Prochnik S."/>
            <person name="Shu S."/>
            <person name="Rokhsar D."/>
            <person name="Schmutz J."/>
            <person name="Weigel D."/>
            <person name="Wright S.I."/>
        </authorList>
    </citation>
    <scope>NUCLEOTIDE SEQUENCE [LARGE SCALE GENOMIC DNA]</scope>
    <source>
        <strain evidence="6">cv. Monte Gargano</strain>
    </source>
</reference>
<dbReference type="InterPro" id="IPR036600">
    <property type="entry name" value="PAH_sf"/>
</dbReference>
<keyword evidence="6" id="KW-1185">Reference proteome</keyword>
<evidence type="ECO:0000256" key="4">
    <source>
        <dbReference type="PROSITE-ProRule" id="PRU00810"/>
    </source>
</evidence>
<gene>
    <name evidence="5" type="ORF">CARUB_v10002524mg</name>
</gene>
<dbReference type="PANTHER" id="PTHR12346">
    <property type="entry name" value="SIN3B-RELATED"/>
    <property type="match status" value="1"/>
</dbReference>
<comment type="subcellular location">
    <subcellularLocation>
        <location evidence="1 4">Nucleus</location>
    </subcellularLocation>
</comment>
<dbReference type="EMBL" id="KB870810">
    <property type="protein sequence ID" value="EOA22001.1"/>
    <property type="molecule type" value="Genomic_DNA"/>
</dbReference>
<dbReference type="FunFam" id="1.20.1160.11:FF:000001">
    <property type="entry name" value="Paired amphipathic helix protein Sin3"/>
    <property type="match status" value="1"/>
</dbReference>
<dbReference type="Proteomes" id="UP000029121">
    <property type="component" value="Unassembled WGS sequence"/>
</dbReference>
<proteinExistence type="predicted"/>
<dbReference type="AlphaFoldDB" id="R0FIZ3"/>
<dbReference type="PROSITE" id="PS51477">
    <property type="entry name" value="PAH"/>
    <property type="match status" value="1"/>
</dbReference>
<name>R0FIZ3_9BRAS</name>
<dbReference type="Pfam" id="PF02671">
    <property type="entry name" value="PAH"/>
    <property type="match status" value="1"/>
</dbReference>
<evidence type="ECO:0000313" key="6">
    <source>
        <dbReference type="Proteomes" id="UP000029121"/>
    </source>
</evidence>
<sequence length="84" mass="9519">MTGGRNIFKGQGSKPVATKDDAHAYLRAVRDHFHNDRKKYDDFIALLTKFKARKIDRADCVIGVRDLLQGQPDLVSGFNNFLPE</sequence>
<dbReference type="eggNOG" id="KOG4204">
    <property type="taxonomic scope" value="Eukaryota"/>
</dbReference>
<dbReference type="GO" id="GO:0003714">
    <property type="term" value="F:transcription corepressor activity"/>
    <property type="evidence" value="ECO:0007669"/>
    <property type="project" value="InterPro"/>
</dbReference>
<keyword evidence="2" id="KW-0678">Repressor</keyword>
<organism evidence="5 6">
    <name type="scientific">Capsella rubella</name>
    <dbReference type="NCBI Taxonomy" id="81985"/>
    <lineage>
        <taxon>Eukaryota</taxon>
        <taxon>Viridiplantae</taxon>
        <taxon>Streptophyta</taxon>
        <taxon>Embryophyta</taxon>
        <taxon>Tracheophyta</taxon>
        <taxon>Spermatophyta</taxon>
        <taxon>Magnoliopsida</taxon>
        <taxon>eudicotyledons</taxon>
        <taxon>Gunneridae</taxon>
        <taxon>Pentapetalae</taxon>
        <taxon>rosids</taxon>
        <taxon>malvids</taxon>
        <taxon>Brassicales</taxon>
        <taxon>Brassicaceae</taxon>
        <taxon>Camelineae</taxon>
        <taxon>Capsella</taxon>
    </lineage>
</organism>
<dbReference type="InterPro" id="IPR039774">
    <property type="entry name" value="Sin3-like"/>
</dbReference>
<dbReference type="PANTHER" id="PTHR12346:SF0">
    <property type="entry name" value="SIN3A, ISOFORM G"/>
    <property type="match status" value="1"/>
</dbReference>
<evidence type="ECO:0008006" key="7">
    <source>
        <dbReference type="Google" id="ProtNLM"/>
    </source>
</evidence>
<dbReference type="InterPro" id="IPR003822">
    <property type="entry name" value="PAH"/>
</dbReference>
<dbReference type="STRING" id="81985.R0FIZ3"/>
<dbReference type="GO" id="GO:0000785">
    <property type="term" value="C:chromatin"/>
    <property type="evidence" value="ECO:0007669"/>
    <property type="project" value="TreeGrafter"/>
</dbReference>
<evidence type="ECO:0000256" key="3">
    <source>
        <dbReference type="ARBA" id="ARBA00023242"/>
    </source>
</evidence>
<dbReference type="GO" id="GO:0000122">
    <property type="term" value="P:negative regulation of transcription by RNA polymerase II"/>
    <property type="evidence" value="ECO:0007669"/>
    <property type="project" value="TreeGrafter"/>
</dbReference>